<dbReference type="PANTHER" id="PTHR38100:SF1">
    <property type="entry name" value="HIGH FREQUENCY LYSOGENIZATION PROTEIN HFLD"/>
    <property type="match status" value="1"/>
</dbReference>
<organism evidence="5 6">
    <name type="scientific">Marinospirillum alkaliphilum DSM 21637</name>
    <dbReference type="NCBI Taxonomy" id="1122209"/>
    <lineage>
        <taxon>Bacteria</taxon>
        <taxon>Pseudomonadati</taxon>
        <taxon>Pseudomonadota</taxon>
        <taxon>Gammaproteobacteria</taxon>
        <taxon>Oceanospirillales</taxon>
        <taxon>Oceanospirillaceae</taxon>
        <taxon>Marinospirillum</taxon>
    </lineage>
</organism>
<dbReference type="Pfam" id="PF04356">
    <property type="entry name" value="DUF489"/>
    <property type="match status" value="1"/>
</dbReference>
<reference evidence="5 6" key="1">
    <citation type="submission" date="2016-11" db="EMBL/GenBank/DDBJ databases">
        <authorList>
            <person name="Jaros S."/>
            <person name="Januszkiewicz K."/>
            <person name="Wedrychowicz H."/>
        </authorList>
    </citation>
    <scope>NUCLEOTIDE SEQUENCE [LARGE SCALE GENOMIC DNA]</scope>
    <source>
        <strain evidence="5 6">DSM 21637</strain>
    </source>
</reference>
<keyword evidence="3 4" id="KW-0472">Membrane</keyword>
<accession>A0A1K1TSS5</accession>
<dbReference type="InterPro" id="IPR035932">
    <property type="entry name" value="HflD-like_sf"/>
</dbReference>
<evidence type="ECO:0000256" key="2">
    <source>
        <dbReference type="ARBA" id="ARBA00022490"/>
    </source>
</evidence>
<dbReference type="GO" id="GO:0005737">
    <property type="term" value="C:cytoplasm"/>
    <property type="evidence" value="ECO:0007669"/>
    <property type="project" value="UniProtKB-SubCell"/>
</dbReference>
<dbReference type="PANTHER" id="PTHR38100">
    <property type="entry name" value="HIGH FREQUENCY LYSOGENIZATION PROTEIN HFLD"/>
    <property type="match status" value="1"/>
</dbReference>
<dbReference type="NCBIfam" id="NF001246">
    <property type="entry name" value="PRK00218.1-2"/>
    <property type="match status" value="1"/>
</dbReference>
<evidence type="ECO:0000256" key="4">
    <source>
        <dbReference type="HAMAP-Rule" id="MF_00695"/>
    </source>
</evidence>
<keyword evidence="1 4" id="KW-1003">Cell membrane</keyword>
<dbReference type="HAMAP" id="MF_00695">
    <property type="entry name" value="HflD_protein"/>
    <property type="match status" value="1"/>
</dbReference>
<sequence>MNSLDSGMRQTLALAGVFQAAQLVHDMAQRGLVDQDTFETSVGSILVTDPERTEDIYGGDFFNLRSGARALRKILTKEGDVHPNVLRYAMAMLVLQTKLTKNPGMLTAIGQRLDAIKAQALHFSPTHENVLAALAGLYQDTLSTLSFRVQVHGDPNVLQQQGNADKIRTLLLAGIRSAMLWSQAGGKRWKLLFSRKRILKDLDALGF</sequence>
<dbReference type="STRING" id="1122209.SAMN02745752_00302"/>
<keyword evidence="2 4" id="KW-0963">Cytoplasm</keyword>
<dbReference type="OrthoDB" id="9788031at2"/>
<protein>
    <recommendedName>
        <fullName evidence="4">High frequency lysogenization protein HflD homolog</fullName>
    </recommendedName>
</protein>
<dbReference type="Gene3D" id="1.10.3890.10">
    <property type="entry name" value="HflD-like"/>
    <property type="match status" value="1"/>
</dbReference>
<dbReference type="InterPro" id="IPR007451">
    <property type="entry name" value="HflD"/>
</dbReference>
<proteinExistence type="inferred from homology"/>
<keyword evidence="6" id="KW-1185">Reference proteome</keyword>
<comment type="similarity">
    <text evidence="4">Belongs to the HflD family.</text>
</comment>
<dbReference type="RefSeq" id="WP_084661773.1">
    <property type="nucleotide sequence ID" value="NZ_FPJW01000001.1"/>
</dbReference>
<comment type="subcellular location">
    <subcellularLocation>
        <location evidence="4">Cytoplasm</location>
    </subcellularLocation>
    <subcellularLocation>
        <location evidence="4">Cell membrane</location>
        <topology evidence="4">Peripheral membrane protein</topology>
        <orientation evidence="4">Cytoplasmic side</orientation>
    </subcellularLocation>
</comment>
<dbReference type="EMBL" id="FPJW01000001">
    <property type="protein sequence ID" value="SFX03759.1"/>
    <property type="molecule type" value="Genomic_DNA"/>
</dbReference>
<name>A0A1K1TSS5_9GAMM</name>
<dbReference type="Proteomes" id="UP000182350">
    <property type="component" value="Unassembled WGS sequence"/>
</dbReference>
<dbReference type="GO" id="GO:0005886">
    <property type="term" value="C:plasma membrane"/>
    <property type="evidence" value="ECO:0007669"/>
    <property type="project" value="UniProtKB-SubCell"/>
</dbReference>
<evidence type="ECO:0000313" key="5">
    <source>
        <dbReference type="EMBL" id="SFX03759.1"/>
    </source>
</evidence>
<dbReference type="AlphaFoldDB" id="A0A1K1TSS5"/>
<gene>
    <name evidence="4" type="primary">hflD</name>
    <name evidence="5" type="ORF">SAMN02745752_00302</name>
</gene>
<evidence type="ECO:0000256" key="1">
    <source>
        <dbReference type="ARBA" id="ARBA00022475"/>
    </source>
</evidence>
<dbReference type="SUPFAM" id="SSF101322">
    <property type="entry name" value="YcfC-like"/>
    <property type="match status" value="1"/>
</dbReference>
<evidence type="ECO:0000313" key="6">
    <source>
        <dbReference type="Proteomes" id="UP000182350"/>
    </source>
</evidence>
<evidence type="ECO:0000256" key="3">
    <source>
        <dbReference type="ARBA" id="ARBA00023136"/>
    </source>
</evidence>